<evidence type="ECO:0000313" key="2">
    <source>
        <dbReference type="Proteomes" id="UP000308197"/>
    </source>
</evidence>
<evidence type="ECO:0008006" key="3">
    <source>
        <dbReference type="Google" id="ProtNLM"/>
    </source>
</evidence>
<sequence length="473" mass="53362">MHPLPTLNYDILHLLMSFSSKREVCNIMATCKTLHREGAKFLLHDVTLQDERDIRSFTQFIAADPYRRIRYWRTLILTCGSVNPDTALLFRVLLEFAGPFLGLKYLRLHEPDDLLGSDLALIQAFSRIPHISMLHFSTPGALSFDLLQRMSGCVHTAILDCERSRAVHPLEESNPILALRALRNTLVEISGYGVKANTTSDLCAGVVFPHVRKLRLETSDAIDSAAYARAFPNLAVLYFSCRYSIHGGIDEEERAELTVHRERNRTLLRERGGWSLLESYNGSPIDLWALGLDATVERLRLFMGPMHDGQQTIVSGVFEELMRDIRVKHIHLDVWMARAAHDTLTALSRTCRELNHLGLYVVFNPKELLTDVTAMLDALVEYAGCSSLQSLDVSLQCMDIIPSPLEDDAGMSPVTLSPGECVRILDLETLAARIHSRAPSLRNISLDLWIKSEEVQTLHRGDEIPSPEQWEWA</sequence>
<proteinExistence type="predicted"/>
<keyword evidence="2" id="KW-1185">Reference proteome</keyword>
<dbReference type="InParanoid" id="A0A5C3PER6"/>
<protein>
    <recommendedName>
        <fullName evidence="3">F-box domain-containing protein</fullName>
    </recommendedName>
</protein>
<evidence type="ECO:0000313" key="1">
    <source>
        <dbReference type="EMBL" id="TFK87419.1"/>
    </source>
</evidence>
<gene>
    <name evidence="1" type="ORF">K466DRAFT_112564</name>
</gene>
<accession>A0A5C3PER6</accession>
<dbReference type="Proteomes" id="UP000308197">
    <property type="component" value="Unassembled WGS sequence"/>
</dbReference>
<name>A0A5C3PER6_9APHY</name>
<reference evidence="1 2" key="1">
    <citation type="journal article" date="2019" name="Nat. Ecol. Evol.">
        <title>Megaphylogeny resolves global patterns of mushroom evolution.</title>
        <authorList>
            <person name="Varga T."/>
            <person name="Krizsan K."/>
            <person name="Foldi C."/>
            <person name="Dima B."/>
            <person name="Sanchez-Garcia M."/>
            <person name="Sanchez-Ramirez S."/>
            <person name="Szollosi G.J."/>
            <person name="Szarkandi J.G."/>
            <person name="Papp V."/>
            <person name="Albert L."/>
            <person name="Andreopoulos W."/>
            <person name="Angelini C."/>
            <person name="Antonin V."/>
            <person name="Barry K.W."/>
            <person name="Bougher N.L."/>
            <person name="Buchanan P."/>
            <person name="Buyck B."/>
            <person name="Bense V."/>
            <person name="Catcheside P."/>
            <person name="Chovatia M."/>
            <person name="Cooper J."/>
            <person name="Damon W."/>
            <person name="Desjardin D."/>
            <person name="Finy P."/>
            <person name="Geml J."/>
            <person name="Haridas S."/>
            <person name="Hughes K."/>
            <person name="Justo A."/>
            <person name="Karasinski D."/>
            <person name="Kautmanova I."/>
            <person name="Kiss B."/>
            <person name="Kocsube S."/>
            <person name="Kotiranta H."/>
            <person name="LaButti K.M."/>
            <person name="Lechner B.E."/>
            <person name="Liimatainen K."/>
            <person name="Lipzen A."/>
            <person name="Lukacs Z."/>
            <person name="Mihaltcheva S."/>
            <person name="Morgado L.N."/>
            <person name="Niskanen T."/>
            <person name="Noordeloos M.E."/>
            <person name="Ohm R.A."/>
            <person name="Ortiz-Santana B."/>
            <person name="Ovrebo C."/>
            <person name="Racz N."/>
            <person name="Riley R."/>
            <person name="Savchenko A."/>
            <person name="Shiryaev A."/>
            <person name="Soop K."/>
            <person name="Spirin V."/>
            <person name="Szebenyi C."/>
            <person name="Tomsovsky M."/>
            <person name="Tulloss R.E."/>
            <person name="Uehling J."/>
            <person name="Grigoriev I.V."/>
            <person name="Vagvolgyi C."/>
            <person name="Papp T."/>
            <person name="Martin F.M."/>
            <person name="Miettinen O."/>
            <person name="Hibbett D.S."/>
            <person name="Nagy L.G."/>
        </authorList>
    </citation>
    <scope>NUCLEOTIDE SEQUENCE [LARGE SCALE GENOMIC DNA]</scope>
    <source>
        <strain evidence="1 2">HHB13444</strain>
    </source>
</reference>
<dbReference type="AlphaFoldDB" id="A0A5C3PER6"/>
<organism evidence="1 2">
    <name type="scientific">Polyporus arcularius HHB13444</name>
    <dbReference type="NCBI Taxonomy" id="1314778"/>
    <lineage>
        <taxon>Eukaryota</taxon>
        <taxon>Fungi</taxon>
        <taxon>Dikarya</taxon>
        <taxon>Basidiomycota</taxon>
        <taxon>Agaricomycotina</taxon>
        <taxon>Agaricomycetes</taxon>
        <taxon>Polyporales</taxon>
        <taxon>Polyporaceae</taxon>
        <taxon>Polyporus</taxon>
    </lineage>
</organism>
<dbReference type="EMBL" id="ML211154">
    <property type="protein sequence ID" value="TFK87419.1"/>
    <property type="molecule type" value="Genomic_DNA"/>
</dbReference>